<proteinExistence type="predicted"/>
<accession>A0A4W3GH37</accession>
<dbReference type="Ensembl" id="ENSCMIT00000002868.1">
    <property type="protein sequence ID" value="ENSCMIP00000002773.1"/>
    <property type="gene ID" value="ENSCMIG00000001651.1"/>
</dbReference>
<reference evidence="4" key="2">
    <citation type="journal article" date="2007" name="PLoS Biol.">
        <title>Survey sequencing and comparative analysis of the elephant shark (Callorhinchus milii) genome.</title>
        <authorList>
            <person name="Venkatesh B."/>
            <person name="Kirkness E.F."/>
            <person name="Loh Y.H."/>
            <person name="Halpern A.L."/>
            <person name="Lee A.P."/>
            <person name="Johnson J."/>
            <person name="Dandona N."/>
            <person name="Viswanathan L.D."/>
            <person name="Tay A."/>
            <person name="Venter J.C."/>
            <person name="Strausberg R.L."/>
            <person name="Brenner S."/>
        </authorList>
    </citation>
    <scope>NUCLEOTIDE SEQUENCE [LARGE SCALE GENOMIC DNA]</scope>
</reference>
<organism evidence="3 4">
    <name type="scientific">Callorhinchus milii</name>
    <name type="common">Ghost shark</name>
    <dbReference type="NCBI Taxonomy" id="7868"/>
    <lineage>
        <taxon>Eukaryota</taxon>
        <taxon>Metazoa</taxon>
        <taxon>Chordata</taxon>
        <taxon>Craniata</taxon>
        <taxon>Vertebrata</taxon>
        <taxon>Chondrichthyes</taxon>
        <taxon>Holocephali</taxon>
        <taxon>Chimaeriformes</taxon>
        <taxon>Callorhinchidae</taxon>
        <taxon>Callorhinchus</taxon>
    </lineage>
</organism>
<dbReference type="Gene3D" id="1.50.10.20">
    <property type="match status" value="1"/>
</dbReference>
<dbReference type="STRING" id="7868.ENSCMIP00000002773"/>
<evidence type="ECO:0000313" key="4">
    <source>
        <dbReference type="Proteomes" id="UP000314986"/>
    </source>
</evidence>
<reference evidence="3" key="4">
    <citation type="submission" date="2025-08" db="UniProtKB">
        <authorList>
            <consortium name="Ensembl"/>
        </authorList>
    </citation>
    <scope>IDENTIFICATION</scope>
</reference>
<dbReference type="SUPFAM" id="SSF48239">
    <property type="entry name" value="Terpenoid cyclases/Protein prenyltransferases"/>
    <property type="match status" value="1"/>
</dbReference>
<dbReference type="GO" id="GO:0005615">
    <property type="term" value="C:extracellular space"/>
    <property type="evidence" value="ECO:0007669"/>
    <property type="project" value="InterPro"/>
</dbReference>
<evidence type="ECO:0000256" key="1">
    <source>
        <dbReference type="ARBA" id="ARBA00023157"/>
    </source>
</evidence>
<name>A0A4W3GH37_CALMI</name>
<keyword evidence="4" id="KW-1185">Reference proteome</keyword>
<reference evidence="4" key="3">
    <citation type="journal article" date="2014" name="Nature">
        <title>Elephant shark genome provides unique insights into gnathostome evolution.</title>
        <authorList>
            <consortium name="International Elephant Shark Genome Sequencing Consortium"/>
            <person name="Venkatesh B."/>
            <person name="Lee A.P."/>
            <person name="Ravi V."/>
            <person name="Maurya A.K."/>
            <person name="Lian M.M."/>
            <person name="Swann J.B."/>
            <person name="Ohta Y."/>
            <person name="Flajnik M.F."/>
            <person name="Sutoh Y."/>
            <person name="Kasahara M."/>
            <person name="Hoon S."/>
            <person name="Gangu V."/>
            <person name="Roy S.W."/>
            <person name="Irimia M."/>
            <person name="Korzh V."/>
            <person name="Kondrychyn I."/>
            <person name="Lim Z.W."/>
            <person name="Tay B.H."/>
            <person name="Tohari S."/>
            <person name="Kong K.W."/>
            <person name="Ho S."/>
            <person name="Lorente-Galdos B."/>
            <person name="Quilez J."/>
            <person name="Marques-Bonet T."/>
            <person name="Raney B.J."/>
            <person name="Ingham P.W."/>
            <person name="Tay A."/>
            <person name="Hillier L.W."/>
            <person name="Minx P."/>
            <person name="Boehm T."/>
            <person name="Wilson R.K."/>
            <person name="Brenner S."/>
            <person name="Warren W.C."/>
        </authorList>
    </citation>
    <scope>NUCLEOTIDE SEQUENCE [LARGE SCALE GENOMIC DNA]</scope>
</reference>
<dbReference type="Pfam" id="PF07678">
    <property type="entry name" value="TED_complement"/>
    <property type="match status" value="1"/>
</dbReference>
<evidence type="ECO:0000259" key="2">
    <source>
        <dbReference type="Pfam" id="PF07678"/>
    </source>
</evidence>
<dbReference type="AlphaFoldDB" id="A0A4W3GH37"/>
<dbReference type="PANTHER" id="PTHR11412:SF81">
    <property type="entry name" value="COMPLEMENT C3"/>
    <property type="match status" value="1"/>
</dbReference>
<dbReference type="Proteomes" id="UP000314986">
    <property type="component" value="Unassembled WGS sequence"/>
</dbReference>
<keyword evidence="1" id="KW-1015">Disulfide bond</keyword>
<dbReference type="InterPro" id="IPR008930">
    <property type="entry name" value="Terpenoid_cyclase/PrenylTrfase"/>
</dbReference>
<dbReference type="InterPro" id="IPR011626">
    <property type="entry name" value="Alpha-macroglobulin_TED"/>
</dbReference>
<dbReference type="SMART" id="SM01419">
    <property type="entry name" value="Thiol-ester_cl"/>
    <property type="match status" value="1"/>
</dbReference>
<reference evidence="4" key="1">
    <citation type="journal article" date="2006" name="Science">
        <title>Ancient noncoding elements conserved in the human genome.</title>
        <authorList>
            <person name="Venkatesh B."/>
            <person name="Kirkness E.F."/>
            <person name="Loh Y.H."/>
            <person name="Halpern A.L."/>
            <person name="Lee A.P."/>
            <person name="Johnson J."/>
            <person name="Dandona N."/>
            <person name="Viswanathan L.D."/>
            <person name="Tay A."/>
            <person name="Venter J.C."/>
            <person name="Strausberg R.L."/>
            <person name="Brenner S."/>
        </authorList>
    </citation>
    <scope>NUCLEOTIDE SEQUENCE [LARGE SCALE GENOMIC DNA]</scope>
</reference>
<dbReference type="InterPro" id="IPR050473">
    <property type="entry name" value="A2M/Complement_sys"/>
</dbReference>
<protein>
    <recommendedName>
        <fullName evidence="2">Alpha-macroglobulin-like TED domain-containing protein</fullName>
    </recommendedName>
</protein>
<dbReference type="InterPro" id="IPR019742">
    <property type="entry name" value="MacrogloblnA2_CS"/>
</dbReference>
<evidence type="ECO:0000313" key="3">
    <source>
        <dbReference type="Ensembl" id="ENSCMIP00000002773.1"/>
    </source>
</evidence>
<dbReference type="Gene3D" id="2.60.120.1540">
    <property type="match status" value="1"/>
</dbReference>
<dbReference type="GeneTree" id="ENSGT00940000154063"/>
<dbReference type="PROSITE" id="PS00477">
    <property type="entry name" value="ALPHA_2_MACROGLOBULIN"/>
    <property type="match status" value="1"/>
</dbReference>
<sequence length="96" mass="10629">TILIYFPFLSSIGVRKEFPVDNRIPDNVVPNTEPQTFISVQGSVLAETIENSIDGSRLKHLIRQPTGCGEQNMASMTPGVIVTHYLDQTAQWDKVG</sequence>
<dbReference type="InParanoid" id="A0A4W3GH37"/>
<dbReference type="InterPro" id="IPR047565">
    <property type="entry name" value="Alpha-macroglob_thiol-ester_cl"/>
</dbReference>
<feature type="domain" description="Alpha-macroglobulin-like TED" evidence="2">
    <location>
        <begin position="38"/>
        <end position="94"/>
    </location>
</feature>
<reference evidence="3" key="5">
    <citation type="submission" date="2025-09" db="UniProtKB">
        <authorList>
            <consortium name="Ensembl"/>
        </authorList>
    </citation>
    <scope>IDENTIFICATION</scope>
</reference>
<dbReference type="PANTHER" id="PTHR11412">
    <property type="entry name" value="MACROGLOBULIN / COMPLEMENT"/>
    <property type="match status" value="1"/>
</dbReference>